<evidence type="ECO:0000313" key="1">
    <source>
        <dbReference type="EMBL" id="JAE29561.1"/>
    </source>
</evidence>
<name>A0A0A9H3Y9_ARUDO</name>
<accession>A0A0A9H3Y9</accession>
<dbReference type="AlphaFoldDB" id="A0A0A9H3Y9"/>
<sequence>MDASIGSGYMHQPSFVR</sequence>
<dbReference type="EMBL" id="GBRH01168335">
    <property type="protein sequence ID" value="JAE29561.1"/>
    <property type="molecule type" value="Transcribed_RNA"/>
</dbReference>
<organism evidence="1">
    <name type="scientific">Arundo donax</name>
    <name type="common">Giant reed</name>
    <name type="synonym">Donax arundinaceus</name>
    <dbReference type="NCBI Taxonomy" id="35708"/>
    <lineage>
        <taxon>Eukaryota</taxon>
        <taxon>Viridiplantae</taxon>
        <taxon>Streptophyta</taxon>
        <taxon>Embryophyta</taxon>
        <taxon>Tracheophyta</taxon>
        <taxon>Spermatophyta</taxon>
        <taxon>Magnoliopsida</taxon>
        <taxon>Liliopsida</taxon>
        <taxon>Poales</taxon>
        <taxon>Poaceae</taxon>
        <taxon>PACMAD clade</taxon>
        <taxon>Arundinoideae</taxon>
        <taxon>Arundineae</taxon>
        <taxon>Arundo</taxon>
    </lineage>
</organism>
<reference evidence="1" key="2">
    <citation type="journal article" date="2015" name="Data Brief">
        <title>Shoot transcriptome of the giant reed, Arundo donax.</title>
        <authorList>
            <person name="Barrero R.A."/>
            <person name="Guerrero F.D."/>
            <person name="Moolhuijzen P."/>
            <person name="Goolsby J.A."/>
            <person name="Tidwell J."/>
            <person name="Bellgard S.E."/>
            <person name="Bellgard M.I."/>
        </authorList>
    </citation>
    <scope>NUCLEOTIDE SEQUENCE</scope>
    <source>
        <tissue evidence="1">Shoot tissue taken approximately 20 cm above the soil surface</tissue>
    </source>
</reference>
<reference evidence="1" key="1">
    <citation type="submission" date="2014-09" db="EMBL/GenBank/DDBJ databases">
        <authorList>
            <person name="Magalhaes I.L.F."/>
            <person name="Oliveira U."/>
            <person name="Santos F.R."/>
            <person name="Vidigal T.H.D.A."/>
            <person name="Brescovit A.D."/>
            <person name="Santos A.J."/>
        </authorList>
    </citation>
    <scope>NUCLEOTIDE SEQUENCE</scope>
    <source>
        <tissue evidence="1">Shoot tissue taken approximately 20 cm above the soil surface</tissue>
    </source>
</reference>
<protein>
    <submittedName>
        <fullName evidence="1">Uncharacterized protein</fullName>
    </submittedName>
</protein>
<proteinExistence type="predicted"/>